<dbReference type="PANTHER" id="PTHR45867:SF3">
    <property type="entry name" value="ACID PHOSPHATASE TYPE 7"/>
    <property type="match status" value="1"/>
</dbReference>
<accession>A0A9W7A559</accession>
<dbReference type="Pfam" id="PF14008">
    <property type="entry name" value="Metallophos_C"/>
    <property type="match status" value="1"/>
</dbReference>
<dbReference type="Gene3D" id="2.60.40.380">
    <property type="entry name" value="Purple acid phosphatase-like, N-terminal"/>
    <property type="match status" value="1"/>
</dbReference>
<dbReference type="OrthoDB" id="45007at2759"/>
<dbReference type="PANTHER" id="PTHR45867">
    <property type="entry name" value="PURPLE ACID PHOSPHATASE"/>
    <property type="match status" value="1"/>
</dbReference>
<dbReference type="InterPro" id="IPR041792">
    <property type="entry name" value="MPP_PAP"/>
</dbReference>
<organism evidence="7 8">
    <name type="scientific">Triparma strigata</name>
    <dbReference type="NCBI Taxonomy" id="1606541"/>
    <lineage>
        <taxon>Eukaryota</taxon>
        <taxon>Sar</taxon>
        <taxon>Stramenopiles</taxon>
        <taxon>Ochrophyta</taxon>
        <taxon>Bolidophyceae</taxon>
        <taxon>Parmales</taxon>
        <taxon>Triparmaceae</taxon>
        <taxon>Triparma</taxon>
    </lineage>
</organism>
<dbReference type="EC" id="3.1.3.2" evidence="3"/>
<comment type="caution">
    <text evidence="7">The sequence shown here is derived from an EMBL/GenBank/DDBJ whole genome shotgun (WGS) entry which is preliminary data.</text>
</comment>
<reference evidence="8" key="1">
    <citation type="journal article" date="2023" name="Commun. Biol.">
        <title>Genome analysis of Parmales, the sister group of diatoms, reveals the evolutionary specialization of diatoms from phago-mixotrophs to photoautotrophs.</title>
        <authorList>
            <person name="Ban H."/>
            <person name="Sato S."/>
            <person name="Yoshikawa S."/>
            <person name="Yamada K."/>
            <person name="Nakamura Y."/>
            <person name="Ichinomiya M."/>
            <person name="Sato N."/>
            <person name="Blanc-Mathieu R."/>
            <person name="Endo H."/>
            <person name="Kuwata A."/>
            <person name="Ogata H."/>
        </authorList>
    </citation>
    <scope>NUCLEOTIDE SEQUENCE [LARGE SCALE GENOMIC DNA]</scope>
    <source>
        <strain evidence="8">NIES 3701</strain>
    </source>
</reference>
<evidence type="ECO:0000313" key="7">
    <source>
        <dbReference type="EMBL" id="GMH66081.1"/>
    </source>
</evidence>
<dbReference type="GO" id="GO:0046872">
    <property type="term" value="F:metal ion binding"/>
    <property type="evidence" value="ECO:0007669"/>
    <property type="project" value="InterPro"/>
</dbReference>
<dbReference type="AlphaFoldDB" id="A0A9W7A559"/>
<evidence type="ECO:0000259" key="5">
    <source>
        <dbReference type="Pfam" id="PF14008"/>
    </source>
</evidence>
<dbReference type="SUPFAM" id="SSF49363">
    <property type="entry name" value="Purple acid phosphatase, N-terminal domain"/>
    <property type="match status" value="1"/>
</dbReference>
<keyword evidence="8" id="KW-1185">Reference proteome</keyword>
<keyword evidence="1 3" id="KW-0732">Signal</keyword>
<keyword evidence="3" id="KW-0378">Hydrolase</keyword>
<evidence type="ECO:0000259" key="6">
    <source>
        <dbReference type="Pfam" id="PF16656"/>
    </source>
</evidence>
<feature type="domain" description="Purple acid phosphatase N-terminal" evidence="6">
    <location>
        <begin position="25"/>
        <end position="121"/>
    </location>
</feature>
<evidence type="ECO:0000256" key="1">
    <source>
        <dbReference type="ARBA" id="ARBA00022729"/>
    </source>
</evidence>
<dbReference type="InterPro" id="IPR004843">
    <property type="entry name" value="Calcineurin-like_PHP"/>
</dbReference>
<evidence type="ECO:0000313" key="8">
    <source>
        <dbReference type="Proteomes" id="UP001165085"/>
    </source>
</evidence>
<dbReference type="InterPro" id="IPR025733">
    <property type="entry name" value="PAPs_C"/>
</dbReference>
<comment type="similarity">
    <text evidence="3">Belongs to the metallophosphoesterase superfamily. Purple acid phosphatase family.</text>
</comment>
<dbReference type="InterPro" id="IPR008963">
    <property type="entry name" value="Purple_acid_Pase-like_N"/>
</dbReference>
<dbReference type="EMBL" id="BRXY01000105">
    <property type="protein sequence ID" value="GMH66081.1"/>
    <property type="molecule type" value="Genomic_DNA"/>
</dbReference>
<evidence type="ECO:0000256" key="2">
    <source>
        <dbReference type="ARBA" id="ARBA00023180"/>
    </source>
</evidence>
<dbReference type="InterPro" id="IPR029052">
    <property type="entry name" value="Metallo-depent_PP-like"/>
</dbReference>
<evidence type="ECO:0000259" key="4">
    <source>
        <dbReference type="Pfam" id="PF00149"/>
    </source>
</evidence>
<dbReference type="SUPFAM" id="SSF56300">
    <property type="entry name" value="Metallo-dependent phosphatases"/>
    <property type="match status" value="1"/>
</dbReference>
<evidence type="ECO:0000256" key="3">
    <source>
        <dbReference type="RuleBase" id="RU361203"/>
    </source>
</evidence>
<dbReference type="Gene3D" id="3.60.21.10">
    <property type="match status" value="1"/>
</dbReference>
<dbReference type="Pfam" id="PF00149">
    <property type="entry name" value="Metallophos"/>
    <property type="match status" value="1"/>
</dbReference>
<dbReference type="GO" id="GO:0003993">
    <property type="term" value="F:acid phosphatase activity"/>
    <property type="evidence" value="ECO:0007669"/>
    <property type="project" value="UniProtKB-EC"/>
</dbReference>
<feature type="domain" description="Purple acid phosphatase C-terminal" evidence="5">
    <location>
        <begin position="357"/>
        <end position="418"/>
    </location>
</feature>
<dbReference type="Proteomes" id="UP001165085">
    <property type="component" value="Unassembled WGS sequence"/>
</dbReference>
<dbReference type="Pfam" id="PF16656">
    <property type="entry name" value="Pur_ac_phosph_N"/>
    <property type="match status" value="1"/>
</dbReference>
<feature type="signal peptide" evidence="3">
    <location>
        <begin position="1"/>
        <end position="18"/>
    </location>
</feature>
<comment type="catalytic activity">
    <reaction evidence="3">
        <text>a phosphate monoester + H2O = an alcohol + phosphate</text>
        <dbReference type="Rhea" id="RHEA:15017"/>
        <dbReference type="ChEBI" id="CHEBI:15377"/>
        <dbReference type="ChEBI" id="CHEBI:30879"/>
        <dbReference type="ChEBI" id="CHEBI:43474"/>
        <dbReference type="ChEBI" id="CHEBI:67140"/>
        <dbReference type="EC" id="3.1.3.2"/>
    </reaction>
</comment>
<sequence length="438" mass="49529">MKFFIGFLTAFASTAVNGDYTIYTPEQIHIAIGAKLNSMSVQWAAAHDDSVKIGSTVMWGLSSDNLDSTNEGESAVFVDGGDESYTQTHHVAVMTDLTPSTKYYYKVGDALQGWSDVMHFKSAPATKPISEPLRFGIWGDMGSNNAQILHSVQTEVQEDNFDMILHVGDFAYNMDNDNGRNGDMFMKNIQPMAAHIPYMVDAGNHEVAYDFSHYTERFRNMPANSKEMPTVTSGNGEAPNNWFYSHDFGNVHFVAIDTEIYFNYPDMVAAQEAFVDADLAKVDRTKTPWVIVHGHRPLYCSCDEDCDEAAQTVRDGMEEIFYKHGVDMYICGHEHNYERMYDVYKNETSKTTVNPPATTYVVTGDAGGPEDHETFTRPQPDMAAFRTDAYGYSRMTIYNETHLYWEQVECDTDDHVQDKVIDETWIVVEEHGPFAKKR</sequence>
<feature type="chain" id="PRO_5041020519" description="Purple acid phosphatase" evidence="3">
    <location>
        <begin position="19"/>
        <end position="438"/>
    </location>
</feature>
<gene>
    <name evidence="7" type="ORF">TrST_g10199</name>
</gene>
<name>A0A9W7A559_9STRA</name>
<proteinExistence type="inferred from homology"/>
<feature type="domain" description="Calcineurin-like phosphoesterase" evidence="4">
    <location>
        <begin position="134"/>
        <end position="337"/>
    </location>
</feature>
<dbReference type="CDD" id="cd00839">
    <property type="entry name" value="MPP_PAPs"/>
    <property type="match status" value="1"/>
</dbReference>
<dbReference type="InterPro" id="IPR015914">
    <property type="entry name" value="PAPs_N"/>
</dbReference>
<protein>
    <recommendedName>
        <fullName evidence="3">Purple acid phosphatase</fullName>
        <ecNumber evidence="3">3.1.3.2</ecNumber>
    </recommendedName>
</protein>
<keyword evidence="2" id="KW-0325">Glycoprotein</keyword>